<dbReference type="EMBL" id="UINC01116879">
    <property type="protein sequence ID" value="SVC88918.1"/>
    <property type="molecule type" value="Genomic_DNA"/>
</dbReference>
<feature type="non-terminal residue" evidence="2">
    <location>
        <position position="1"/>
    </location>
</feature>
<organism evidence="2">
    <name type="scientific">marine metagenome</name>
    <dbReference type="NCBI Taxonomy" id="408172"/>
    <lineage>
        <taxon>unclassified sequences</taxon>
        <taxon>metagenomes</taxon>
        <taxon>ecological metagenomes</taxon>
    </lineage>
</organism>
<protein>
    <recommendedName>
        <fullName evidence="3">DGQHR domain-containing protein</fullName>
    </recommendedName>
</protein>
<evidence type="ECO:0000256" key="1">
    <source>
        <dbReference type="SAM" id="Coils"/>
    </source>
</evidence>
<dbReference type="InterPro" id="IPR017642">
    <property type="entry name" value="DNA_S_mod_DndB"/>
</dbReference>
<dbReference type="AlphaFoldDB" id="A0A382QVK4"/>
<feature type="coiled-coil region" evidence="1">
    <location>
        <begin position="156"/>
        <end position="206"/>
    </location>
</feature>
<evidence type="ECO:0008006" key="3">
    <source>
        <dbReference type="Google" id="ProtNLM"/>
    </source>
</evidence>
<gene>
    <name evidence="2" type="ORF">METZ01_LOCUS341772</name>
</gene>
<sequence length="328" mass="36856">NNRFMARLAQGAPEMTDTDTEISTSDLAEMLAGTEYQENEKFNAMRCVQGEVVQYTIVLPMRAILHSVKKPDPDEILQTNRKVDKKRANDFANSYLYERAKTGDWICPPLTLRVHQSDVVSIEVLTAQIVVIEVPKLRQWLIHDGQHRALGTHYFHEQLSARVGELREQAEKARANGDKQLESQFRAQAEAEKEILEEILSRSSVQLNLIVTTSAIHDQLFADMAIHAKGINPDFALALDQHDPLANIAKLVLDDLPYLPDLVSLGQKGRVGKKDKDLIGLKNLTDIVRAISVGGAGRIGKNVHQKLLDEERLWAARTREFFEACFGT</sequence>
<accession>A0A382QVK4</accession>
<evidence type="ECO:0000313" key="2">
    <source>
        <dbReference type="EMBL" id="SVC88918.1"/>
    </source>
</evidence>
<reference evidence="2" key="1">
    <citation type="submission" date="2018-05" db="EMBL/GenBank/DDBJ databases">
        <authorList>
            <person name="Lanie J.A."/>
            <person name="Ng W.-L."/>
            <person name="Kazmierczak K.M."/>
            <person name="Andrzejewski T.M."/>
            <person name="Davidsen T.M."/>
            <person name="Wayne K.J."/>
            <person name="Tettelin H."/>
            <person name="Glass J.I."/>
            <person name="Rusch D."/>
            <person name="Podicherti R."/>
            <person name="Tsui H.-C.T."/>
            <person name="Winkler M.E."/>
        </authorList>
    </citation>
    <scope>NUCLEOTIDE SEQUENCE</scope>
</reference>
<feature type="non-terminal residue" evidence="2">
    <location>
        <position position="328"/>
    </location>
</feature>
<proteinExistence type="predicted"/>
<name>A0A382QVK4_9ZZZZ</name>
<dbReference type="Pfam" id="PF14072">
    <property type="entry name" value="DndB"/>
    <property type="match status" value="1"/>
</dbReference>
<keyword evidence="1" id="KW-0175">Coiled coil</keyword>